<feature type="transmembrane region" description="Helical" evidence="1">
    <location>
        <begin position="88"/>
        <end position="109"/>
    </location>
</feature>
<evidence type="ECO:0000313" key="2">
    <source>
        <dbReference type="EMBL" id="KWV58276.1"/>
    </source>
</evidence>
<evidence type="ECO:0000313" key="3">
    <source>
        <dbReference type="Proteomes" id="UP000057737"/>
    </source>
</evidence>
<proteinExistence type="predicted"/>
<keyword evidence="1" id="KW-1133">Transmembrane helix</keyword>
<organism evidence="2 3">
    <name type="scientific">Bradyrhizobium macuxiense</name>
    <dbReference type="NCBI Taxonomy" id="1755647"/>
    <lineage>
        <taxon>Bacteria</taxon>
        <taxon>Pseudomonadati</taxon>
        <taxon>Pseudomonadota</taxon>
        <taxon>Alphaproteobacteria</taxon>
        <taxon>Hyphomicrobiales</taxon>
        <taxon>Nitrobacteraceae</taxon>
        <taxon>Bradyrhizobium</taxon>
    </lineage>
</organism>
<dbReference type="RefSeq" id="WP_066504051.1">
    <property type="nucleotide sequence ID" value="NZ_LNCU01000039.1"/>
</dbReference>
<gene>
    <name evidence="2" type="ORF">AS156_36405</name>
</gene>
<keyword evidence="3" id="KW-1185">Reference proteome</keyword>
<dbReference type="Proteomes" id="UP000057737">
    <property type="component" value="Unassembled WGS sequence"/>
</dbReference>
<reference evidence="2 3" key="1">
    <citation type="submission" date="2015-11" db="EMBL/GenBank/DDBJ databases">
        <title>Draft Genome Sequence of the Strain BR 10303 (Bradyrhizobium sp.) isolated from nodules of Centrolobium paraense.</title>
        <authorList>
            <person name="Zelli J.E."/>
            <person name="Simoes-Araujo J.L."/>
            <person name="Barauna A.C."/>
            <person name="Silva K."/>
        </authorList>
    </citation>
    <scope>NUCLEOTIDE SEQUENCE [LARGE SCALE GENOMIC DNA]</scope>
    <source>
        <strain evidence="2 3">BR 10303</strain>
    </source>
</reference>
<accession>A0A109K072</accession>
<protein>
    <submittedName>
        <fullName evidence="2">Uncharacterized protein</fullName>
    </submittedName>
</protein>
<dbReference type="AlphaFoldDB" id="A0A109K072"/>
<dbReference type="EMBL" id="LNCU01000039">
    <property type="protein sequence ID" value="KWV58276.1"/>
    <property type="molecule type" value="Genomic_DNA"/>
</dbReference>
<sequence length="143" mass="15722">MWKSRLVLGVVALTCVTLAVVSALLSLFDIITQITKPLNEVPPTEFRIWIILSVAIGIISKSLFDFFSSTNSDDFYKLSANSIFFNSLKSAILASIASPIVVLSVIQLLRDVNDVYLTCLVGFQNGFFFQTVLSIPKKGRAAK</sequence>
<comment type="caution">
    <text evidence="2">The sequence shown here is derived from an EMBL/GenBank/DDBJ whole genome shotgun (WGS) entry which is preliminary data.</text>
</comment>
<keyword evidence="1" id="KW-0812">Transmembrane</keyword>
<evidence type="ECO:0000256" key="1">
    <source>
        <dbReference type="SAM" id="Phobius"/>
    </source>
</evidence>
<feature type="transmembrane region" description="Helical" evidence="1">
    <location>
        <begin position="47"/>
        <end position="67"/>
    </location>
</feature>
<name>A0A109K072_9BRAD</name>
<keyword evidence="1" id="KW-0472">Membrane</keyword>